<sequence length="78" mass="9205">MKIIIGLVLIMGSVFVASWLFNTMYLDRCPYCGRPGTLRLINSEYLYTSKDGEIYYRRTYQCEHCKRIVTRIKVEVSK</sequence>
<gene>
    <name evidence="1" type="ordered locus">VMUT_1149</name>
</gene>
<dbReference type="Proteomes" id="UP000007485">
    <property type="component" value="Chromosome"/>
</dbReference>
<evidence type="ECO:0000313" key="2">
    <source>
        <dbReference type="Proteomes" id="UP000007485"/>
    </source>
</evidence>
<dbReference type="KEGG" id="vmo:VMUT_1149"/>
<organism evidence="1 2">
    <name type="scientific">Vulcanisaeta moutnovskia (strain 768-28)</name>
    <dbReference type="NCBI Taxonomy" id="985053"/>
    <lineage>
        <taxon>Archaea</taxon>
        <taxon>Thermoproteota</taxon>
        <taxon>Thermoprotei</taxon>
        <taxon>Thermoproteales</taxon>
        <taxon>Thermoproteaceae</taxon>
        <taxon>Vulcanisaeta</taxon>
    </lineage>
</organism>
<keyword evidence="2" id="KW-1185">Reference proteome</keyword>
<reference evidence="1 2" key="1">
    <citation type="journal article" date="2011" name="J. Bacteriol.">
        <title>Complete genome sequence of 'Vulcanisaeta moutnovskia' strain 768-28, a novel member of the hyperthermophilic crenarchaeal genus vulcanisaeta.</title>
        <authorList>
            <person name="Gumerov V.M."/>
            <person name="Mardanov A.V."/>
            <person name="Beletsky A.V."/>
            <person name="Prokofeva M.I."/>
            <person name="Bonch-Osmolovskaya E.A."/>
            <person name="Ravin N.V."/>
            <person name="Skryabin K.G."/>
        </authorList>
    </citation>
    <scope>NUCLEOTIDE SEQUENCE [LARGE SCALE GENOMIC DNA]</scope>
    <source>
        <strain evidence="1 2">768-28</strain>
    </source>
</reference>
<dbReference type="STRING" id="985053.VMUT_1149"/>
<name>F0QYB7_VULM7</name>
<dbReference type="AlphaFoldDB" id="F0QYB7"/>
<protein>
    <submittedName>
        <fullName evidence="1">Uncharacterized protein</fullName>
    </submittedName>
</protein>
<accession>F0QYB7</accession>
<proteinExistence type="predicted"/>
<evidence type="ECO:0000313" key="1">
    <source>
        <dbReference type="EMBL" id="ADY01354.1"/>
    </source>
</evidence>
<dbReference type="EMBL" id="CP002529">
    <property type="protein sequence ID" value="ADY01354.1"/>
    <property type="molecule type" value="Genomic_DNA"/>
</dbReference>
<dbReference type="HOGENOM" id="CLU_2613833_0_0_2"/>